<feature type="region of interest" description="Disordered" evidence="1">
    <location>
        <begin position="1"/>
        <end position="98"/>
    </location>
</feature>
<feature type="region of interest" description="Disordered" evidence="1">
    <location>
        <begin position="133"/>
        <end position="222"/>
    </location>
</feature>
<evidence type="ECO:0000256" key="1">
    <source>
        <dbReference type="SAM" id="MobiDB-lite"/>
    </source>
</evidence>
<sequence length="222" mass="24064">MTIRDRLHRIITRKSASTSSSSSAGGGDPSTPVPGNPPSTTIATTTTSDARHEPMSPAAKLLSKPLTWRPGHGGRLRPRFKNNTKPQPPRPDEDLSPAWLEQLSREEAPNETTLERYHHQAKLERYRLRFGGGDVAGRRRSGGYYEDNISPCSSRPASLHASGGLLPSSSAAGEEDGCDNDDDDDDDNGSNRGRRRSRKRRSLLGTGQRRSPGTVGERGEGG</sequence>
<dbReference type="EMBL" id="JAUEPO010000002">
    <property type="protein sequence ID" value="KAK3333821.1"/>
    <property type="molecule type" value="Genomic_DNA"/>
</dbReference>
<feature type="compositionally biased region" description="Basic residues" evidence="1">
    <location>
        <begin position="1"/>
        <end position="12"/>
    </location>
</feature>
<accession>A0AAE0IYT4</accession>
<feature type="compositionally biased region" description="Basic residues" evidence="1">
    <location>
        <begin position="72"/>
        <end position="82"/>
    </location>
</feature>
<feature type="compositionally biased region" description="Basic residues" evidence="1">
    <location>
        <begin position="192"/>
        <end position="202"/>
    </location>
</feature>
<organism evidence="2 3">
    <name type="scientific">Cercophora scortea</name>
    <dbReference type="NCBI Taxonomy" id="314031"/>
    <lineage>
        <taxon>Eukaryota</taxon>
        <taxon>Fungi</taxon>
        <taxon>Dikarya</taxon>
        <taxon>Ascomycota</taxon>
        <taxon>Pezizomycotina</taxon>
        <taxon>Sordariomycetes</taxon>
        <taxon>Sordariomycetidae</taxon>
        <taxon>Sordariales</taxon>
        <taxon>Lasiosphaeriaceae</taxon>
        <taxon>Cercophora</taxon>
    </lineage>
</organism>
<dbReference type="Proteomes" id="UP001286456">
    <property type="component" value="Unassembled WGS sequence"/>
</dbReference>
<reference evidence="2" key="2">
    <citation type="submission" date="2023-06" db="EMBL/GenBank/DDBJ databases">
        <authorList>
            <consortium name="Lawrence Berkeley National Laboratory"/>
            <person name="Haridas S."/>
            <person name="Hensen N."/>
            <person name="Bonometti L."/>
            <person name="Westerberg I."/>
            <person name="Brannstrom I.O."/>
            <person name="Guillou S."/>
            <person name="Cros-Aarteil S."/>
            <person name="Calhoun S."/>
            <person name="Kuo A."/>
            <person name="Mondo S."/>
            <person name="Pangilinan J."/>
            <person name="Riley R."/>
            <person name="Labutti K."/>
            <person name="Andreopoulos B."/>
            <person name="Lipzen A."/>
            <person name="Chen C."/>
            <person name="Yanf M."/>
            <person name="Daum C."/>
            <person name="Ng V."/>
            <person name="Clum A."/>
            <person name="Steindorff A."/>
            <person name="Ohm R."/>
            <person name="Martin F."/>
            <person name="Silar P."/>
            <person name="Natvig D."/>
            <person name="Lalanne C."/>
            <person name="Gautier V."/>
            <person name="Ament-Velasquez S.L."/>
            <person name="Kruys A."/>
            <person name="Hutchinson M.I."/>
            <person name="Powell A.J."/>
            <person name="Barry K."/>
            <person name="Miller A.N."/>
            <person name="Grigoriev I.V."/>
            <person name="Debuchy R."/>
            <person name="Gladieux P."/>
            <person name="Thoren M.H."/>
            <person name="Johannesson H."/>
        </authorList>
    </citation>
    <scope>NUCLEOTIDE SEQUENCE</scope>
    <source>
        <strain evidence="2">SMH4131-1</strain>
    </source>
</reference>
<evidence type="ECO:0000313" key="3">
    <source>
        <dbReference type="Proteomes" id="UP001286456"/>
    </source>
</evidence>
<reference evidence="2" key="1">
    <citation type="journal article" date="2023" name="Mol. Phylogenet. Evol.">
        <title>Genome-scale phylogeny and comparative genomics of the fungal order Sordariales.</title>
        <authorList>
            <person name="Hensen N."/>
            <person name="Bonometti L."/>
            <person name="Westerberg I."/>
            <person name="Brannstrom I.O."/>
            <person name="Guillou S."/>
            <person name="Cros-Aarteil S."/>
            <person name="Calhoun S."/>
            <person name="Haridas S."/>
            <person name="Kuo A."/>
            <person name="Mondo S."/>
            <person name="Pangilinan J."/>
            <person name="Riley R."/>
            <person name="LaButti K."/>
            <person name="Andreopoulos B."/>
            <person name="Lipzen A."/>
            <person name="Chen C."/>
            <person name="Yan M."/>
            <person name="Daum C."/>
            <person name="Ng V."/>
            <person name="Clum A."/>
            <person name="Steindorff A."/>
            <person name="Ohm R.A."/>
            <person name="Martin F."/>
            <person name="Silar P."/>
            <person name="Natvig D.O."/>
            <person name="Lalanne C."/>
            <person name="Gautier V."/>
            <person name="Ament-Velasquez S.L."/>
            <person name="Kruys A."/>
            <person name="Hutchinson M.I."/>
            <person name="Powell A.J."/>
            <person name="Barry K."/>
            <person name="Miller A.N."/>
            <person name="Grigoriev I.V."/>
            <person name="Debuchy R."/>
            <person name="Gladieux P."/>
            <person name="Hiltunen Thoren M."/>
            <person name="Johannesson H."/>
        </authorList>
    </citation>
    <scope>NUCLEOTIDE SEQUENCE</scope>
    <source>
        <strain evidence="2">SMH4131-1</strain>
    </source>
</reference>
<comment type="caution">
    <text evidence="2">The sequence shown here is derived from an EMBL/GenBank/DDBJ whole genome shotgun (WGS) entry which is preliminary data.</text>
</comment>
<name>A0AAE0IYT4_9PEZI</name>
<gene>
    <name evidence="2" type="ORF">B0T19DRAFT_138436</name>
</gene>
<protein>
    <submittedName>
        <fullName evidence="2">Uncharacterized protein</fullName>
    </submittedName>
</protein>
<feature type="compositionally biased region" description="Low complexity" evidence="1">
    <location>
        <begin position="157"/>
        <end position="172"/>
    </location>
</feature>
<dbReference type="AlphaFoldDB" id="A0AAE0IYT4"/>
<evidence type="ECO:0000313" key="2">
    <source>
        <dbReference type="EMBL" id="KAK3333821.1"/>
    </source>
</evidence>
<proteinExistence type="predicted"/>
<feature type="compositionally biased region" description="Acidic residues" evidence="1">
    <location>
        <begin position="173"/>
        <end position="188"/>
    </location>
</feature>
<keyword evidence="3" id="KW-1185">Reference proteome</keyword>